<feature type="compositionally biased region" description="Basic and acidic residues" evidence="9">
    <location>
        <begin position="532"/>
        <end position="548"/>
    </location>
</feature>
<feature type="region of interest" description="Disordered" evidence="9">
    <location>
        <begin position="1"/>
        <end position="101"/>
    </location>
</feature>
<sequence length="1059" mass="121027">MADSDDEYDRKRRDKFRGERSAGDSYRSERREDRRGGGGGRDDWNDRNPFRGRARPDYGEYRGGGGGRGRDRYSPGRDLPPPKRMRPDWGDEGRPRYGGHEGYPMYGWGHEPYPMHPGHGGYGGHPQMNNHSRGEAAANPDLQTQPPMLTLKQFLDTQDDTISDSEVLRKYSEYKLEFKRQQLNEFFVAHKDEEWFKNKYHPEESSKRKEEQLGFLKRRVDVFSELLEKGQITNVSVDTNQTDPLLRLLDTVVIKLEGGTEEDLKALDEKPQPIQESFSSSFQSKFDSKRNINDKDDDDVIITEVQPIPKRIDDFNEADWALPAPAKASTSKGTDGDDWDSIDTNSTTVKKSANVNDDDDWDSFDNAPKKKESANVDGDDWDSFDTNTSKKKFDKAKEDDWSCSEKPRKTTDDGDNWNDFDAPSHSTTKKNGDDWDAREEPGASTSGTRKRSRSESSSSSSQSSKAGDNDLSDQPEQKSPEPQVDESEEKSLDNSMDHEEENKKAEEVVNLEEPSNEMQQDTDPLPAEGVEANEKQENGSSEKEKESEEQQQENEEEKPKKEEEEVKVEEGGEKKSEEEENKTETIDLDKEKDPEPETPKPRALHRTSSIFLRNLAPTITKSEIEAVCKRYDGFLRVAIADPLVERRWFRRGWVTFKRDVNIKEICWNLNNIRLRDCEMGAIVNRDLSRRVRPVNGITAHKTIVRSDIKLCAKIALNLDEKFGLWIEEARREGNATNGDSSTMSFGFKSNNPVLQNITDFLIEEASAEEDELLGLTGSENKDTSDGEMLDRDTQLIIVLDKLILYLRIVHSVDFYNHCEYPYEDEMPNRCGIIHARGPAPQNKITNNDIQEYIKNFENKMTSFLSKSSPIEEDELKNLGIKDPEAEVEKFIQANTQELAKDKWLCPLSGKKFKGPEFIRKHIFNKHIEKVDEVRKEVEYFNNYLRDAKRPQLPEHPGNTRRQPAEAMAQQMPYRPAYGAPAYAPPYAAYAPPMVAPPRPRGFGVGGGGRREMSMDHQRRIIGYHDLDAPQNFDIGQGGDYRPIIHYRDLDAPHESVDIL</sequence>
<evidence type="ECO:0000256" key="9">
    <source>
        <dbReference type="SAM" id="MobiDB-lite"/>
    </source>
</evidence>
<keyword evidence="6" id="KW-0539">Nucleus</keyword>
<dbReference type="InterPro" id="IPR035979">
    <property type="entry name" value="RBD_domain_sf"/>
</dbReference>
<dbReference type="CDD" id="cd00590">
    <property type="entry name" value="RRM_SF"/>
    <property type="match status" value="1"/>
</dbReference>
<evidence type="ECO:0000313" key="13">
    <source>
        <dbReference type="Proteomes" id="UP000594454"/>
    </source>
</evidence>
<dbReference type="Pfam" id="PF04959">
    <property type="entry name" value="ARS2"/>
    <property type="match status" value="1"/>
</dbReference>
<dbReference type="Gene3D" id="3.30.70.330">
    <property type="match status" value="1"/>
</dbReference>
<organism evidence="12 13">
    <name type="scientific">Hermetia illucens</name>
    <name type="common">Black soldier fly</name>
    <dbReference type="NCBI Taxonomy" id="343691"/>
    <lineage>
        <taxon>Eukaryota</taxon>
        <taxon>Metazoa</taxon>
        <taxon>Ecdysozoa</taxon>
        <taxon>Arthropoda</taxon>
        <taxon>Hexapoda</taxon>
        <taxon>Insecta</taxon>
        <taxon>Pterygota</taxon>
        <taxon>Neoptera</taxon>
        <taxon>Endopterygota</taxon>
        <taxon>Diptera</taxon>
        <taxon>Brachycera</taxon>
        <taxon>Stratiomyomorpha</taxon>
        <taxon>Stratiomyidae</taxon>
        <taxon>Hermetiinae</taxon>
        <taxon>Hermetia</taxon>
    </lineage>
</organism>
<feature type="compositionally biased region" description="Basic and acidic residues" evidence="9">
    <location>
        <begin position="430"/>
        <end position="441"/>
    </location>
</feature>
<dbReference type="InterPro" id="IPR021933">
    <property type="entry name" value="SERRATE/Ars2_N"/>
</dbReference>
<evidence type="ECO:0000259" key="10">
    <source>
        <dbReference type="Pfam" id="PF04959"/>
    </source>
</evidence>
<evidence type="ECO:0000256" key="7">
    <source>
        <dbReference type="ARBA" id="ARBA00025002"/>
    </source>
</evidence>
<evidence type="ECO:0000313" key="12">
    <source>
        <dbReference type="EMBL" id="CAD7088093.1"/>
    </source>
</evidence>
<proteinExistence type="inferred from homology"/>
<keyword evidence="13" id="KW-1185">Reference proteome</keyword>
<comment type="function">
    <text evidence="7">Acts as a mediator between the cap-binding complex (CBC) and RNA-mediated gene silencing (RNAi). Involved in innate immunity via the short interfering RNAs (siRNAs) processing machinery by restricting the viral RNA production. Also involved microRNA (miRNA)-mediated silencing by contributing to the stability and delivery of primary miRNA transcripts to the primary miRNA processing complex containing drosha and pasha.</text>
</comment>
<feature type="region of interest" description="Disordered" evidence="9">
    <location>
        <begin position="323"/>
        <end position="603"/>
    </location>
</feature>
<dbReference type="GO" id="GO:0016604">
    <property type="term" value="C:nuclear body"/>
    <property type="evidence" value="ECO:0007669"/>
    <property type="project" value="TreeGrafter"/>
</dbReference>
<dbReference type="AlphaFoldDB" id="A0A7R8UW22"/>
<feature type="compositionally biased region" description="Basic and acidic residues" evidence="9">
    <location>
        <begin position="489"/>
        <end position="507"/>
    </location>
</feature>
<dbReference type="InterPro" id="IPR007042">
    <property type="entry name" value="SERRATE/Ars2_C"/>
</dbReference>
<comment type="similarity">
    <text evidence="2">Belongs to the ARS2 family.</text>
</comment>
<evidence type="ECO:0000256" key="3">
    <source>
        <dbReference type="ARBA" id="ARBA00011796"/>
    </source>
</evidence>
<name>A0A7R8UW22_HERIL</name>
<dbReference type="Proteomes" id="UP000594454">
    <property type="component" value="Chromosome 4"/>
</dbReference>
<feature type="domain" description="SERRATE/Ars2 N-terminal" evidence="11">
    <location>
        <begin position="152"/>
        <end position="261"/>
    </location>
</feature>
<dbReference type="InParanoid" id="A0A7R8UW22"/>
<keyword evidence="5" id="KW-0943">RNA-mediated gene silencing</keyword>
<dbReference type="InterPro" id="IPR012677">
    <property type="entry name" value="Nucleotide-bd_a/b_plait_sf"/>
</dbReference>
<feature type="compositionally biased region" description="Basic and acidic residues" evidence="9">
    <location>
        <begin position="8"/>
        <end position="60"/>
    </location>
</feature>
<accession>A0A7R8UW22</accession>
<dbReference type="OrthoDB" id="342064at2759"/>
<evidence type="ECO:0000256" key="6">
    <source>
        <dbReference type="ARBA" id="ARBA00023242"/>
    </source>
</evidence>
<dbReference type="InterPro" id="IPR039727">
    <property type="entry name" value="SE/Ars2"/>
</dbReference>
<protein>
    <recommendedName>
        <fullName evidence="4">Serrate RNA effector molecule homolog</fullName>
    </recommendedName>
    <alternativeName>
        <fullName evidence="8">Arsenite-resistance protein 2 homolog</fullName>
    </alternativeName>
</protein>
<feature type="compositionally biased region" description="Basic and acidic residues" evidence="9">
    <location>
        <begin position="395"/>
        <end position="412"/>
    </location>
</feature>
<feature type="compositionally biased region" description="Polar residues" evidence="9">
    <location>
        <begin position="342"/>
        <end position="355"/>
    </location>
</feature>
<evidence type="ECO:0000256" key="8">
    <source>
        <dbReference type="ARBA" id="ARBA00030701"/>
    </source>
</evidence>
<dbReference type="PANTHER" id="PTHR13165:SF0">
    <property type="entry name" value="SERRATE RNA EFFECTOR MOLECULE HOMOLOG"/>
    <property type="match status" value="1"/>
</dbReference>
<dbReference type="SUPFAM" id="SSF54928">
    <property type="entry name" value="RNA-binding domain, RBD"/>
    <property type="match status" value="1"/>
</dbReference>
<evidence type="ECO:0000256" key="1">
    <source>
        <dbReference type="ARBA" id="ARBA00004123"/>
    </source>
</evidence>
<dbReference type="GO" id="GO:0031053">
    <property type="term" value="P:primary miRNA processing"/>
    <property type="evidence" value="ECO:0007669"/>
    <property type="project" value="TreeGrafter"/>
</dbReference>
<evidence type="ECO:0000256" key="4">
    <source>
        <dbReference type="ARBA" id="ARBA00017364"/>
    </source>
</evidence>
<gene>
    <name evidence="12" type="ORF">HERILL_LOCUS10749</name>
</gene>
<dbReference type="FunCoup" id="A0A7R8UW22">
    <property type="interactions" value="2322"/>
</dbReference>
<evidence type="ECO:0000256" key="5">
    <source>
        <dbReference type="ARBA" id="ARBA00023158"/>
    </source>
</evidence>
<dbReference type="GO" id="GO:0003676">
    <property type="term" value="F:nucleic acid binding"/>
    <property type="evidence" value="ECO:0007669"/>
    <property type="project" value="InterPro"/>
</dbReference>
<feature type="compositionally biased region" description="Basic and acidic residues" evidence="9">
    <location>
        <begin position="557"/>
        <end position="600"/>
    </location>
</feature>
<comment type="subcellular location">
    <subcellularLocation>
        <location evidence="1">Nucleus</location>
    </subcellularLocation>
</comment>
<evidence type="ECO:0000256" key="2">
    <source>
        <dbReference type="ARBA" id="ARBA00005407"/>
    </source>
</evidence>
<dbReference type="EMBL" id="LR899012">
    <property type="protein sequence ID" value="CAD7088093.1"/>
    <property type="molecule type" value="Genomic_DNA"/>
</dbReference>
<feature type="domain" description="SERRATE/Ars2 C-terminal" evidence="10">
    <location>
        <begin position="836"/>
        <end position="1009"/>
    </location>
</feature>
<evidence type="ECO:0000259" key="11">
    <source>
        <dbReference type="Pfam" id="PF12066"/>
    </source>
</evidence>
<dbReference type="Pfam" id="PF12066">
    <property type="entry name" value="SERRATE_Ars2_N"/>
    <property type="match status" value="1"/>
</dbReference>
<feature type="compositionally biased region" description="Basic and acidic residues" evidence="9">
    <location>
        <begin position="85"/>
        <end position="99"/>
    </location>
</feature>
<reference evidence="12 13" key="1">
    <citation type="submission" date="2020-11" db="EMBL/GenBank/DDBJ databases">
        <authorList>
            <person name="Wallbank WR R."/>
            <person name="Pardo Diaz C."/>
            <person name="Kozak K."/>
            <person name="Martin S."/>
            <person name="Jiggins C."/>
            <person name="Moest M."/>
            <person name="Warren A I."/>
            <person name="Generalovic N T."/>
            <person name="Byers J.R.P. K."/>
            <person name="Montejo-Kovacevich G."/>
            <person name="Yen C E."/>
        </authorList>
    </citation>
    <scope>NUCLEOTIDE SEQUENCE [LARGE SCALE GENOMIC DNA]</scope>
</reference>
<dbReference type="PANTHER" id="PTHR13165">
    <property type="entry name" value="ARSENITE-RESISTANCE PROTEIN 2"/>
    <property type="match status" value="1"/>
</dbReference>
<feature type="compositionally biased region" description="Low complexity" evidence="9">
    <location>
        <begin position="455"/>
        <end position="464"/>
    </location>
</feature>
<comment type="subunit">
    <text evidence="3">Interacts with cbp20, Dcr-2 and pasha.</text>
</comment>